<proteinExistence type="predicted"/>
<dbReference type="InterPro" id="IPR043519">
    <property type="entry name" value="NT_sf"/>
</dbReference>
<reference evidence="3 4" key="1">
    <citation type="submission" date="2024-03" db="EMBL/GenBank/DDBJ databases">
        <title>Actinomycetospora sp. OC33-EN08, a novel actinomycete isolated from wild orchid (Aerides multiflora).</title>
        <authorList>
            <person name="Suriyachadkun C."/>
        </authorList>
    </citation>
    <scope>NUCLEOTIDE SEQUENCE [LARGE SCALE GENOMIC DNA]</scope>
    <source>
        <strain evidence="3 4">OC33-EN08</strain>
    </source>
</reference>
<dbReference type="Pfam" id="PF01966">
    <property type="entry name" value="HD"/>
    <property type="match status" value="1"/>
</dbReference>
<organism evidence="3 4">
    <name type="scientific">Actinomycetospora aurantiaca</name>
    <dbReference type="NCBI Taxonomy" id="3129233"/>
    <lineage>
        <taxon>Bacteria</taxon>
        <taxon>Bacillati</taxon>
        <taxon>Actinomycetota</taxon>
        <taxon>Actinomycetes</taxon>
        <taxon>Pseudonocardiales</taxon>
        <taxon>Pseudonocardiaceae</taxon>
        <taxon>Actinomycetospora</taxon>
    </lineage>
</organism>
<dbReference type="EMBL" id="JBBEGN010000017">
    <property type="protein sequence ID" value="MEJ2870989.1"/>
    <property type="molecule type" value="Genomic_DNA"/>
</dbReference>
<gene>
    <name evidence="3" type="ORF">WCD74_24715</name>
</gene>
<protein>
    <submittedName>
        <fullName evidence="3">HD domain-containing protein</fullName>
    </submittedName>
</protein>
<dbReference type="Gene3D" id="1.10.3090.10">
    <property type="entry name" value="cca-adding enzyme, domain 2"/>
    <property type="match status" value="1"/>
</dbReference>
<evidence type="ECO:0000259" key="2">
    <source>
        <dbReference type="Pfam" id="PF01966"/>
    </source>
</evidence>
<dbReference type="RefSeq" id="WP_337697561.1">
    <property type="nucleotide sequence ID" value="NZ_JBBEGN010000017.1"/>
</dbReference>
<dbReference type="PANTHER" id="PTHR47320:SF1">
    <property type="entry name" value="BIFUNCTIONAL URIDYLYLTRANSFERASE_URIDYLYL-REMOVING ENZYME"/>
    <property type="match status" value="1"/>
</dbReference>
<dbReference type="Proteomes" id="UP001385809">
    <property type="component" value="Unassembled WGS sequence"/>
</dbReference>
<dbReference type="SUPFAM" id="SSF81891">
    <property type="entry name" value="Poly A polymerase C-terminal region-like"/>
    <property type="match status" value="1"/>
</dbReference>
<keyword evidence="4" id="KW-1185">Reference proteome</keyword>
<dbReference type="SUPFAM" id="SSF81301">
    <property type="entry name" value="Nucleotidyltransferase"/>
    <property type="match status" value="1"/>
</dbReference>
<evidence type="ECO:0000313" key="3">
    <source>
        <dbReference type="EMBL" id="MEJ2870989.1"/>
    </source>
</evidence>
<dbReference type="InterPro" id="IPR006674">
    <property type="entry name" value="HD_domain"/>
</dbReference>
<feature type="domain" description="HD" evidence="2">
    <location>
        <begin position="424"/>
        <end position="521"/>
    </location>
</feature>
<keyword evidence="1" id="KW-0378">Hydrolase</keyword>
<dbReference type="PANTHER" id="PTHR47320">
    <property type="entry name" value="BIFUNCTIONAL URIDYLYLTRANSFERASE/URIDYLYL-REMOVING ENZYME"/>
    <property type="match status" value="1"/>
</dbReference>
<accession>A0ABU8MVH7</accession>
<name>A0ABU8MVH7_9PSEU</name>
<evidence type="ECO:0000313" key="4">
    <source>
        <dbReference type="Proteomes" id="UP001385809"/>
    </source>
</evidence>
<evidence type="ECO:0000256" key="1">
    <source>
        <dbReference type="ARBA" id="ARBA00022801"/>
    </source>
</evidence>
<sequence length="575" mass="60048">MVGAWSHPTTPPRTGDPASDLLRARAALLAPPPGARRLGPAALRAALVDLHDLWLATRSASLGLGPGTALVAIGSLGRRDLAPWSGLDLLLVHDGAGPAADRIADALAAHLAEADLGPGPAVRTVGEAVEASLADLRVALGLLEVRLVAGDPEPAGRLAAAARRAWRAGAADRAADLVDLTRTRWDRAGDVAHRLEPDLRDGRGGLRDVALLDALAVAGTPTPAPGVRAARSTLLDLRTDLHRRAGRARDVLRVDDARELATGDAPFAGRHDVVRAYSGAARTVVHAVETALRVLRPARRGAAPARRVPADGVVERAGEVTLALRARVARDPVLVLRLAAAAARTGLPMAPAALRRLADAAPELREPWPEEARRELLTLLGARDSLVDVVEALDRAGLWGRLLPEWGAVRDLPPADRRHVWTVGRHLLEVTRGASGAAARVPRPDLLLLGALVHGLGEGRGDDPGAVGATLAGHVGRRLGLPAPDVATLAAVVRHQRLLPRTARRDDPEDPATVRRVLDALDDDPVLLEILAVLAEVDAVGTGPGVWTPWLSGLVGDLVARCRAALGASTTVSGP</sequence>
<dbReference type="InterPro" id="IPR010043">
    <property type="entry name" value="UTase/UR"/>
</dbReference>
<comment type="caution">
    <text evidence="3">The sequence shown here is derived from an EMBL/GenBank/DDBJ whole genome shotgun (WGS) entry which is preliminary data.</text>
</comment>